<dbReference type="Proteomes" id="UP000679690">
    <property type="component" value="Unassembled WGS sequence"/>
</dbReference>
<gene>
    <name evidence="2" type="ORF">J5X75_09985</name>
</gene>
<protein>
    <submittedName>
        <fullName evidence="2">Uncharacterized protein</fullName>
    </submittedName>
</protein>
<sequence>MPVSRKRKKSQKSAAAARASRRRDHARKLSLSNLVSGWTEAFTRRVEAARPHARALAESLRESAATGTALEDELCARLGPLLTELADRTPAEPAELLAAAESGRVGELLAKGDDYIGPEHFAEALADEVAGAGGDPAGERVRAAVTAILPSPLRERTGLEAPGPVLGGPVLWTLDRYGTRFAVVAPFTVPDGPARWYLWDVDGCTVTPLPVHAGFYASPEEALAAWQVGVGPIAAGGTSWRAADDPELLRDVLPALFGLTALGGESAEQHAEYLRCRRLAETVVASLPAHPVPRHREDLPKLAAEWMSRWPDAQDEAGAVLDAWPLDVPTLAVGCSPHRVAYVARHIREEYRESAGPVLALLPDWVDLLATRNGVTPELVARARPYAEGLIHPDVAPGDRDAHQARVVE</sequence>
<reference evidence="2 3" key="1">
    <citation type="submission" date="2021-03" db="EMBL/GenBank/DDBJ databases">
        <title>Actinoplanes flavus sp. nov., a novel actinomycete isolated from Coconut Palm rhizosphere soil.</title>
        <authorList>
            <person name="Luo X."/>
        </authorList>
    </citation>
    <scope>NUCLEOTIDE SEQUENCE [LARGE SCALE GENOMIC DNA]</scope>
    <source>
        <strain evidence="2 3">NEAU-H7</strain>
    </source>
</reference>
<evidence type="ECO:0000256" key="1">
    <source>
        <dbReference type="SAM" id="MobiDB-lite"/>
    </source>
</evidence>
<feature type="region of interest" description="Disordered" evidence="1">
    <location>
        <begin position="1"/>
        <end position="24"/>
    </location>
</feature>
<keyword evidence="3" id="KW-1185">Reference proteome</keyword>
<dbReference type="EMBL" id="JAGFNS010000005">
    <property type="protein sequence ID" value="MBO3737851.1"/>
    <property type="molecule type" value="Genomic_DNA"/>
</dbReference>
<feature type="compositionally biased region" description="Basic residues" evidence="1">
    <location>
        <begin position="1"/>
        <end position="11"/>
    </location>
</feature>
<organism evidence="2 3">
    <name type="scientific">Actinoplanes flavus</name>
    <dbReference type="NCBI Taxonomy" id="2820290"/>
    <lineage>
        <taxon>Bacteria</taxon>
        <taxon>Bacillati</taxon>
        <taxon>Actinomycetota</taxon>
        <taxon>Actinomycetes</taxon>
        <taxon>Micromonosporales</taxon>
        <taxon>Micromonosporaceae</taxon>
        <taxon>Actinoplanes</taxon>
    </lineage>
</organism>
<comment type="caution">
    <text evidence="2">The sequence shown here is derived from an EMBL/GenBank/DDBJ whole genome shotgun (WGS) entry which is preliminary data.</text>
</comment>
<evidence type="ECO:0000313" key="3">
    <source>
        <dbReference type="Proteomes" id="UP000679690"/>
    </source>
</evidence>
<evidence type="ECO:0000313" key="2">
    <source>
        <dbReference type="EMBL" id="MBO3737851.1"/>
    </source>
</evidence>
<dbReference type="RefSeq" id="WP_208467045.1">
    <property type="nucleotide sequence ID" value="NZ_JAGFNS010000005.1"/>
</dbReference>
<proteinExistence type="predicted"/>
<accession>A0ABS3UI22</accession>
<name>A0ABS3UI22_9ACTN</name>